<reference evidence="6 7" key="1">
    <citation type="journal article" date="2016" name="Appl. Environ. Microbiol.">
        <title>Function and Phylogeny of Bacterial Butyryl Coenzyme A:Acetate Transferases and Their Diversity in the Proximal Colon of Swine.</title>
        <authorList>
            <person name="Trachsel J."/>
            <person name="Bayles D.O."/>
            <person name="Looft T."/>
            <person name="Levine U.Y."/>
            <person name="Allen H.K."/>
        </authorList>
    </citation>
    <scope>NUCLEOTIDE SEQUENCE [LARGE SCALE GENOMIC DNA]</scope>
    <source>
        <strain evidence="6 7">35-6-1</strain>
    </source>
</reference>
<dbReference type="SUPFAM" id="SSF53850">
    <property type="entry name" value="Periplasmic binding protein-like II"/>
    <property type="match status" value="1"/>
</dbReference>
<keyword evidence="4" id="KW-0804">Transcription</keyword>
<evidence type="ECO:0000256" key="1">
    <source>
        <dbReference type="ARBA" id="ARBA00009437"/>
    </source>
</evidence>
<protein>
    <recommendedName>
        <fullName evidence="5">HTH lysR-type domain-containing protein</fullName>
    </recommendedName>
</protein>
<dbReference type="Gene3D" id="1.10.10.10">
    <property type="entry name" value="Winged helix-like DNA-binding domain superfamily/Winged helix DNA-binding domain"/>
    <property type="match status" value="1"/>
</dbReference>
<dbReference type="PROSITE" id="PS50931">
    <property type="entry name" value="HTH_LYSR"/>
    <property type="match status" value="1"/>
</dbReference>
<sequence>MNDRELLYIKTIADTKSISKAAEKLYIAQPSLSQALQRIEKELGTHLFIREPRGMKLTYAGEKYYLMAKEILNIYNDFKSEITHINELKSGRLVIGVARYLGMNILPKVLPNFNKNYPNIEIVIKEENTRVLEELVLSGDVDFAITHVHKKDINDNIEYEMLRKDEFLLVTSKDYLKNSEKVKEDNGKKFVDLKDLALEKFILLNINKGIRKVQERTIKSYGINPKVILTTKNFETAKRLAAKGMGVTIIPKDYLSIFNQDKDYDSFNLIGTKENIWYTAILTIPNLYKSQATQVFIEEMKKYFF</sequence>
<dbReference type="InterPro" id="IPR005119">
    <property type="entry name" value="LysR_subst-bd"/>
</dbReference>
<keyword evidence="2" id="KW-0805">Transcription regulation</keyword>
<comment type="caution">
    <text evidence="6">The sequence shown here is derived from an EMBL/GenBank/DDBJ whole genome shotgun (WGS) entry which is preliminary data.</text>
</comment>
<accession>A0A1U7M0U0</accession>
<dbReference type="PRINTS" id="PR00039">
    <property type="entry name" value="HTHLYSR"/>
</dbReference>
<dbReference type="GO" id="GO:0005829">
    <property type="term" value="C:cytosol"/>
    <property type="evidence" value="ECO:0007669"/>
    <property type="project" value="TreeGrafter"/>
</dbReference>
<dbReference type="InterPro" id="IPR036388">
    <property type="entry name" value="WH-like_DNA-bd_sf"/>
</dbReference>
<dbReference type="InterPro" id="IPR000847">
    <property type="entry name" value="LysR_HTH_N"/>
</dbReference>
<dbReference type="Proteomes" id="UP000187166">
    <property type="component" value="Unassembled WGS sequence"/>
</dbReference>
<comment type="similarity">
    <text evidence="1">Belongs to the LysR transcriptional regulatory family.</text>
</comment>
<dbReference type="GO" id="GO:0003700">
    <property type="term" value="F:DNA-binding transcription factor activity"/>
    <property type="evidence" value="ECO:0007669"/>
    <property type="project" value="InterPro"/>
</dbReference>
<evidence type="ECO:0000313" key="6">
    <source>
        <dbReference type="EMBL" id="OLR65285.1"/>
    </source>
</evidence>
<proteinExistence type="inferred from homology"/>
<name>A0A1U7M0U0_9FIRM</name>
<evidence type="ECO:0000259" key="5">
    <source>
        <dbReference type="PROSITE" id="PS50931"/>
    </source>
</evidence>
<dbReference type="Pfam" id="PF03466">
    <property type="entry name" value="LysR_substrate"/>
    <property type="match status" value="1"/>
</dbReference>
<dbReference type="CDD" id="cd05466">
    <property type="entry name" value="PBP2_LTTR_substrate"/>
    <property type="match status" value="1"/>
</dbReference>
<gene>
    <name evidence="6" type="ORF">BIV18_07050</name>
</gene>
<dbReference type="SUPFAM" id="SSF46785">
    <property type="entry name" value="Winged helix' DNA-binding domain"/>
    <property type="match status" value="1"/>
</dbReference>
<organism evidence="6 7">
    <name type="scientific">Peptoniphilus porci</name>
    <dbReference type="NCBI Taxonomy" id="2652280"/>
    <lineage>
        <taxon>Bacteria</taxon>
        <taxon>Bacillati</taxon>
        <taxon>Bacillota</taxon>
        <taxon>Tissierellia</taxon>
        <taxon>Tissierellales</taxon>
        <taxon>Peptoniphilaceae</taxon>
        <taxon>Peptoniphilus</taxon>
    </lineage>
</organism>
<dbReference type="PANTHER" id="PTHR30419:SF8">
    <property type="entry name" value="NITROGEN ASSIMILATION TRANSCRIPTIONAL ACTIVATOR-RELATED"/>
    <property type="match status" value="1"/>
</dbReference>
<dbReference type="STRING" id="1465756.BIV18_07050"/>
<dbReference type="EMBL" id="MJIH01000001">
    <property type="protein sequence ID" value="OLR65285.1"/>
    <property type="molecule type" value="Genomic_DNA"/>
</dbReference>
<dbReference type="AlphaFoldDB" id="A0A1U7M0U0"/>
<dbReference type="FunFam" id="1.10.10.10:FF:000001">
    <property type="entry name" value="LysR family transcriptional regulator"/>
    <property type="match status" value="1"/>
</dbReference>
<dbReference type="GO" id="GO:0003677">
    <property type="term" value="F:DNA binding"/>
    <property type="evidence" value="ECO:0007669"/>
    <property type="project" value="UniProtKB-KW"/>
</dbReference>
<dbReference type="Gene3D" id="3.40.190.290">
    <property type="match status" value="1"/>
</dbReference>
<evidence type="ECO:0000256" key="2">
    <source>
        <dbReference type="ARBA" id="ARBA00023015"/>
    </source>
</evidence>
<dbReference type="InterPro" id="IPR036390">
    <property type="entry name" value="WH_DNA-bd_sf"/>
</dbReference>
<keyword evidence="7" id="KW-1185">Reference proteome</keyword>
<evidence type="ECO:0000256" key="3">
    <source>
        <dbReference type="ARBA" id="ARBA00023125"/>
    </source>
</evidence>
<dbReference type="InterPro" id="IPR050950">
    <property type="entry name" value="HTH-type_LysR_regulators"/>
</dbReference>
<feature type="domain" description="HTH lysR-type" evidence="5">
    <location>
        <begin position="1"/>
        <end position="58"/>
    </location>
</feature>
<keyword evidence="3" id="KW-0238">DNA-binding</keyword>
<evidence type="ECO:0000313" key="7">
    <source>
        <dbReference type="Proteomes" id="UP000187166"/>
    </source>
</evidence>
<evidence type="ECO:0000256" key="4">
    <source>
        <dbReference type="ARBA" id="ARBA00023163"/>
    </source>
</evidence>
<dbReference type="Pfam" id="PF00126">
    <property type="entry name" value="HTH_1"/>
    <property type="match status" value="1"/>
</dbReference>
<dbReference type="PANTHER" id="PTHR30419">
    <property type="entry name" value="HTH-TYPE TRANSCRIPTIONAL REGULATOR YBHD"/>
    <property type="match status" value="1"/>
</dbReference>